<dbReference type="GO" id="GO:0015280">
    <property type="term" value="F:ligand-gated sodium channel activity"/>
    <property type="evidence" value="ECO:0007669"/>
    <property type="project" value="TreeGrafter"/>
</dbReference>
<comment type="caution">
    <text evidence="12">The sequence shown here is derived from an EMBL/GenBank/DDBJ whole genome shotgun (WGS) entry which is preliminary data.</text>
</comment>
<evidence type="ECO:0000256" key="9">
    <source>
        <dbReference type="ARBA" id="ARBA00023201"/>
    </source>
</evidence>
<keyword evidence="6" id="KW-0915">Sodium</keyword>
<dbReference type="OrthoDB" id="6502088at2759"/>
<comment type="similarity">
    <text evidence="11">Belongs to the amiloride-sensitive sodium channel (TC 1.A.6) family.</text>
</comment>
<reference evidence="12" key="1">
    <citation type="submission" date="2022-03" db="EMBL/GenBank/DDBJ databases">
        <authorList>
            <person name="Martin C."/>
        </authorList>
    </citation>
    <scope>NUCLEOTIDE SEQUENCE</scope>
</reference>
<dbReference type="GO" id="GO:0005886">
    <property type="term" value="C:plasma membrane"/>
    <property type="evidence" value="ECO:0007669"/>
    <property type="project" value="TreeGrafter"/>
</dbReference>
<evidence type="ECO:0000256" key="3">
    <source>
        <dbReference type="ARBA" id="ARBA00022461"/>
    </source>
</evidence>
<protein>
    <submittedName>
        <fullName evidence="12">Uncharacterized protein</fullName>
    </submittedName>
</protein>
<dbReference type="Pfam" id="PF00858">
    <property type="entry name" value="ASC"/>
    <property type="match status" value="1"/>
</dbReference>
<evidence type="ECO:0000256" key="8">
    <source>
        <dbReference type="ARBA" id="ARBA00023136"/>
    </source>
</evidence>
<dbReference type="Gene3D" id="2.60.470.10">
    <property type="entry name" value="Acid-sensing ion channels like domains"/>
    <property type="match status" value="1"/>
</dbReference>
<sequence length="542" mass="61052">MRALIGDFAGNTSAHGWGNVTQTKSKLAKAAWIFISSACCIVALFLIIKVVLKYCEFNTKDSIRVAKDEAVFPSVTVCPLSPITRKALATFGKDLAENNSVAFSMLAYNNLLYMLGQYQLNVSSLQNASEEIQLLYNQSHKKLKTNGGYYENFQHQRYNITQNDFIPSCKYQSKMCTEELYQSGHHEHFSCFTFNGPLSNISSLDVDRGPSAGLSLILYLDTDVEHSTFYDPDYPTSGSRGARVVIHEQGTWPDPENDGFDIKAGNTVNVALSAERRELMGPPWGDCADHNDVKYEKWKYSTKACIQTCIQRLVFKRCGCILGSLPVDDKTKDVEFCANIQSQEWQKSDPNVTLLRQDLNQLNCSIQEFSWLDILAQEGCECKDNCKNDKYDITLSDSEWPMKGIEFHFYCDMIMKLVNYNENSSIYQAFHDRIASNCSSLAYDAEGKKIINKDIGDDLREQFLRLNVYFKDSNTKVTTQTEDFSLGSMVSEIGGNLGLLVGMSVISMSEVFVLCFGILAILISKSKVQTKIETIKDTMEYP</sequence>
<dbReference type="InterPro" id="IPR001873">
    <property type="entry name" value="ENaC"/>
</dbReference>
<evidence type="ECO:0000256" key="10">
    <source>
        <dbReference type="ARBA" id="ARBA00023303"/>
    </source>
</evidence>
<proteinExistence type="inferred from homology"/>
<evidence type="ECO:0000256" key="7">
    <source>
        <dbReference type="ARBA" id="ARBA00023065"/>
    </source>
</evidence>
<keyword evidence="10 11" id="KW-0407">Ion channel</keyword>
<dbReference type="PANTHER" id="PTHR11690:SF244">
    <property type="entry name" value="DEGENERIN LIKE"/>
    <property type="match status" value="1"/>
</dbReference>
<dbReference type="PRINTS" id="PR01078">
    <property type="entry name" value="AMINACHANNEL"/>
</dbReference>
<keyword evidence="4 11" id="KW-0812">Transmembrane</keyword>
<evidence type="ECO:0000256" key="6">
    <source>
        <dbReference type="ARBA" id="ARBA00023053"/>
    </source>
</evidence>
<dbReference type="EMBL" id="CAIIXF020000009">
    <property type="protein sequence ID" value="CAH1793614.1"/>
    <property type="molecule type" value="Genomic_DNA"/>
</dbReference>
<evidence type="ECO:0000256" key="5">
    <source>
        <dbReference type="ARBA" id="ARBA00022989"/>
    </source>
</evidence>
<evidence type="ECO:0000256" key="2">
    <source>
        <dbReference type="ARBA" id="ARBA00022448"/>
    </source>
</evidence>
<keyword evidence="2 11" id="KW-0813">Transport</keyword>
<dbReference type="Gene3D" id="1.10.287.770">
    <property type="entry name" value="YojJ-like"/>
    <property type="match status" value="1"/>
</dbReference>
<keyword evidence="5" id="KW-1133">Transmembrane helix</keyword>
<keyword evidence="8" id="KW-0472">Membrane</keyword>
<name>A0A8J1UP13_OWEFU</name>
<dbReference type="AlphaFoldDB" id="A0A8J1UP13"/>
<dbReference type="Proteomes" id="UP000749559">
    <property type="component" value="Unassembled WGS sequence"/>
</dbReference>
<evidence type="ECO:0000313" key="12">
    <source>
        <dbReference type="EMBL" id="CAH1793614.1"/>
    </source>
</evidence>
<gene>
    <name evidence="12" type="ORF">OFUS_LOCUS18442</name>
</gene>
<comment type="subcellular location">
    <subcellularLocation>
        <location evidence="1">Membrane</location>
        <topology evidence="1">Multi-pass membrane protein</topology>
    </subcellularLocation>
</comment>
<dbReference type="PANTHER" id="PTHR11690">
    <property type="entry name" value="AMILORIDE-SENSITIVE SODIUM CHANNEL-RELATED"/>
    <property type="match status" value="1"/>
</dbReference>
<organism evidence="12 13">
    <name type="scientific">Owenia fusiformis</name>
    <name type="common">Polychaete worm</name>
    <dbReference type="NCBI Taxonomy" id="6347"/>
    <lineage>
        <taxon>Eukaryota</taxon>
        <taxon>Metazoa</taxon>
        <taxon>Spiralia</taxon>
        <taxon>Lophotrochozoa</taxon>
        <taxon>Annelida</taxon>
        <taxon>Polychaeta</taxon>
        <taxon>Sedentaria</taxon>
        <taxon>Canalipalpata</taxon>
        <taxon>Sabellida</taxon>
        <taxon>Oweniida</taxon>
        <taxon>Oweniidae</taxon>
        <taxon>Owenia</taxon>
    </lineage>
</organism>
<keyword evidence="3 11" id="KW-0894">Sodium channel</keyword>
<evidence type="ECO:0000256" key="4">
    <source>
        <dbReference type="ARBA" id="ARBA00022692"/>
    </source>
</evidence>
<evidence type="ECO:0000256" key="1">
    <source>
        <dbReference type="ARBA" id="ARBA00004141"/>
    </source>
</evidence>
<keyword evidence="7 11" id="KW-0406">Ion transport</keyword>
<accession>A0A8J1UP13</accession>
<keyword evidence="9 11" id="KW-0739">Sodium transport</keyword>
<keyword evidence="13" id="KW-1185">Reference proteome</keyword>
<evidence type="ECO:0000256" key="11">
    <source>
        <dbReference type="RuleBase" id="RU000679"/>
    </source>
</evidence>
<evidence type="ECO:0000313" key="13">
    <source>
        <dbReference type="Proteomes" id="UP000749559"/>
    </source>
</evidence>